<protein>
    <recommendedName>
        <fullName evidence="4">Peptidyl-prolyl cis-trans isomerase</fullName>
        <ecNumber evidence="4">5.2.1.8</ecNumber>
    </recommendedName>
</protein>
<keyword evidence="7" id="KW-1185">Reference proteome</keyword>
<dbReference type="PROSITE" id="PS51257">
    <property type="entry name" value="PROKAR_LIPOPROTEIN"/>
    <property type="match status" value="1"/>
</dbReference>
<name>A0A428JYM2_9FLAO</name>
<comment type="caution">
    <text evidence="6">The sequence shown here is derived from an EMBL/GenBank/DDBJ whole genome shotgun (WGS) entry which is preliminary data.</text>
</comment>
<dbReference type="AlphaFoldDB" id="A0A428JYM2"/>
<keyword evidence="2 3" id="KW-0697">Rotamase</keyword>
<organism evidence="6 7">
    <name type="scientific">Mangrovimonas spongiae</name>
    <dbReference type="NCBI Taxonomy" id="2494697"/>
    <lineage>
        <taxon>Bacteria</taxon>
        <taxon>Pseudomonadati</taxon>
        <taxon>Bacteroidota</taxon>
        <taxon>Flavobacteriia</taxon>
        <taxon>Flavobacteriales</taxon>
        <taxon>Flavobacteriaceae</taxon>
        <taxon>Mangrovimonas</taxon>
    </lineage>
</organism>
<dbReference type="SUPFAM" id="SSF54534">
    <property type="entry name" value="FKBP-like"/>
    <property type="match status" value="1"/>
</dbReference>
<evidence type="ECO:0000313" key="6">
    <source>
        <dbReference type="EMBL" id="RSK39251.1"/>
    </source>
</evidence>
<evidence type="ECO:0000256" key="1">
    <source>
        <dbReference type="ARBA" id="ARBA00000971"/>
    </source>
</evidence>
<comment type="catalytic activity">
    <reaction evidence="1 3 4">
        <text>[protein]-peptidylproline (omega=180) = [protein]-peptidylproline (omega=0)</text>
        <dbReference type="Rhea" id="RHEA:16237"/>
        <dbReference type="Rhea" id="RHEA-COMP:10747"/>
        <dbReference type="Rhea" id="RHEA-COMP:10748"/>
        <dbReference type="ChEBI" id="CHEBI:83833"/>
        <dbReference type="ChEBI" id="CHEBI:83834"/>
        <dbReference type="EC" id="5.2.1.8"/>
    </reaction>
</comment>
<proteinExistence type="inferred from homology"/>
<dbReference type="RefSeq" id="WP_125468225.1">
    <property type="nucleotide sequence ID" value="NZ_RWBG01000004.1"/>
</dbReference>
<dbReference type="InterPro" id="IPR046357">
    <property type="entry name" value="PPIase_dom_sf"/>
</dbReference>
<dbReference type="EC" id="5.2.1.8" evidence="4"/>
<dbReference type="Proteomes" id="UP000270620">
    <property type="component" value="Unassembled WGS sequence"/>
</dbReference>
<evidence type="ECO:0000256" key="3">
    <source>
        <dbReference type="PROSITE-ProRule" id="PRU00277"/>
    </source>
</evidence>
<comment type="similarity">
    <text evidence="4">Belongs to the FKBP-type PPIase family.</text>
</comment>
<reference evidence="6 7" key="1">
    <citation type="submission" date="2018-12" db="EMBL/GenBank/DDBJ databases">
        <title>Mangrovimonas spongiae sp. nov., a novel member of the genus Mangrovimonas isolated from marine sponge.</title>
        <authorList>
            <person name="Zhuang L."/>
            <person name="Luo L."/>
        </authorList>
    </citation>
    <scope>NUCLEOTIDE SEQUENCE [LARGE SCALE GENOMIC DNA]</scope>
    <source>
        <strain evidence="6 7">HN-E26</strain>
    </source>
</reference>
<dbReference type="Gene3D" id="3.10.50.40">
    <property type="match status" value="1"/>
</dbReference>
<dbReference type="InterPro" id="IPR001179">
    <property type="entry name" value="PPIase_FKBP_dom"/>
</dbReference>
<accession>A0A428JYM2</accession>
<dbReference type="NCBIfam" id="TIGR03516">
    <property type="entry name" value="ppisom_GldI"/>
    <property type="match status" value="1"/>
</dbReference>
<dbReference type="OrthoDB" id="1093155at2"/>
<dbReference type="InterPro" id="IPR019869">
    <property type="entry name" value="Motility-assoc_PPIase_GldI"/>
</dbReference>
<dbReference type="PROSITE" id="PS50059">
    <property type="entry name" value="FKBP_PPIASE"/>
    <property type="match status" value="1"/>
</dbReference>
<evidence type="ECO:0000259" key="5">
    <source>
        <dbReference type="PROSITE" id="PS50059"/>
    </source>
</evidence>
<dbReference type="GO" id="GO:0003755">
    <property type="term" value="F:peptidyl-prolyl cis-trans isomerase activity"/>
    <property type="evidence" value="ECO:0007669"/>
    <property type="project" value="UniProtKB-UniRule"/>
</dbReference>
<dbReference type="Pfam" id="PF00254">
    <property type="entry name" value="FKBP_C"/>
    <property type="match status" value="1"/>
</dbReference>
<evidence type="ECO:0000313" key="7">
    <source>
        <dbReference type="Proteomes" id="UP000270620"/>
    </source>
</evidence>
<gene>
    <name evidence="6" type="primary">gldI</name>
    <name evidence="6" type="ORF">EJA19_09975</name>
</gene>
<dbReference type="EMBL" id="RWBG01000004">
    <property type="protein sequence ID" value="RSK39251.1"/>
    <property type="molecule type" value="Genomic_DNA"/>
</dbReference>
<keyword evidence="3 4" id="KW-0413">Isomerase</keyword>
<sequence>MRNIVLLISTLAILCSCKSPEARRPISSKTGSFIDQSVARNKKLYAREKASFEKIMKANPENEYMASQNGFWYYYNTKIENDTLIKPDFGDVVNFNYNLKTLNGQTIYSKEDIKTQNYVMDKQELFSGLREGLKLMKAGETVTFMFPSQKAYGYYGDENRIGMNVPLICEVTVNAITDSKQIN</sequence>
<evidence type="ECO:0000256" key="4">
    <source>
        <dbReference type="RuleBase" id="RU003915"/>
    </source>
</evidence>
<evidence type="ECO:0000256" key="2">
    <source>
        <dbReference type="ARBA" id="ARBA00023110"/>
    </source>
</evidence>
<feature type="domain" description="PPIase FKBP-type" evidence="5">
    <location>
        <begin position="90"/>
        <end position="177"/>
    </location>
</feature>